<keyword evidence="3" id="KW-1185">Reference proteome</keyword>
<comment type="similarity">
    <text evidence="1">Belongs to the ROK (NagC/XylR) family.</text>
</comment>
<accession>A0A512DMW9</accession>
<gene>
    <name evidence="2" type="ORF">SAE02_19640</name>
</gene>
<comment type="caution">
    <text evidence="2">The sequence shown here is derived from an EMBL/GenBank/DDBJ whole genome shotgun (WGS) entry which is preliminary data.</text>
</comment>
<evidence type="ECO:0000313" key="2">
    <source>
        <dbReference type="EMBL" id="GEO37816.1"/>
    </source>
</evidence>
<dbReference type="RefSeq" id="WP_052830875.1">
    <property type="nucleotide sequence ID" value="NZ_BJYZ01000007.1"/>
</dbReference>
<dbReference type="PANTHER" id="PTHR18964:SF149">
    <property type="entry name" value="BIFUNCTIONAL UDP-N-ACETYLGLUCOSAMINE 2-EPIMERASE_N-ACETYLMANNOSAMINE KINASE"/>
    <property type="match status" value="1"/>
</dbReference>
<dbReference type="Gene3D" id="3.30.420.40">
    <property type="match status" value="2"/>
</dbReference>
<dbReference type="SUPFAM" id="SSF53067">
    <property type="entry name" value="Actin-like ATPase domain"/>
    <property type="match status" value="1"/>
</dbReference>
<dbReference type="AlphaFoldDB" id="A0A512DMW9"/>
<dbReference type="Pfam" id="PF00480">
    <property type="entry name" value="ROK"/>
    <property type="match status" value="1"/>
</dbReference>
<protein>
    <recommendedName>
        <fullName evidence="4">Glucokinase</fullName>
    </recommendedName>
</protein>
<sequence length="306" mass="31591">MTGPKAEAVFGIDLGGTKLHTALADRDGAILAERVEPTDRRGGLDVIAQIDAALKHLAEEAGIAPQSVRLGVMGCPGVLQPQTGSVAVAPNIPGFDRMDVLRELEACLRLPMTVENDVNLAAEGELWRGRRSANFVFVAHGTGIGMGIVANGALVRGHKGAAGEIAYLPLGGDPFDPKGFRLGTLETAIGSAAIVHRFTAHGGRADATVRNIFDALRDGDAAADLALDETAAILAQAVAAVASVLDPEVVITGGSIGARRELIARVRVHLARCMPMPPPVEISALGDRAAVVGALGVALRRLGEQA</sequence>
<dbReference type="InterPro" id="IPR043129">
    <property type="entry name" value="ATPase_NBD"/>
</dbReference>
<dbReference type="OrthoDB" id="9810372at2"/>
<dbReference type="Proteomes" id="UP000321523">
    <property type="component" value="Unassembled WGS sequence"/>
</dbReference>
<dbReference type="InterPro" id="IPR000600">
    <property type="entry name" value="ROK"/>
</dbReference>
<evidence type="ECO:0000256" key="1">
    <source>
        <dbReference type="ARBA" id="ARBA00006479"/>
    </source>
</evidence>
<name>A0A512DMW9_9PROT</name>
<dbReference type="EMBL" id="BJYZ01000007">
    <property type="protein sequence ID" value="GEO37816.1"/>
    <property type="molecule type" value="Genomic_DNA"/>
</dbReference>
<evidence type="ECO:0000313" key="3">
    <source>
        <dbReference type="Proteomes" id="UP000321523"/>
    </source>
</evidence>
<dbReference type="PANTHER" id="PTHR18964">
    <property type="entry name" value="ROK (REPRESSOR, ORF, KINASE) FAMILY"/>
    <property type="match status" value="1"/>
</dbReference>
<proteinExistence type="inferred from homology"/>
<organism evidence="2 3">
    <name type="scientific">Skermanella aerolata</name>
    <dbReference type="NCBI Taxonomy" id="393310"/>
    <lineage>
        <taxon>Bacteria</taxon>
        <taxon>Pseudomonadati</taxon>
        <taxon>Pseudomonadota</taxon>
        <taxon>Alphaproteobacteria</taxon>
        <taxon>Rhodospirillales</taxon>
        <taxon>Azospirillaceae</taxon>
        <taxon>Skermanella</taxon>
    </lineage>
</organism>
<evidence type="ECO:0008006" key="4">
    <source>
        <dbReference type="Google" id="ProtNLM"/>
    </source>
</evidence>
<reference evidence="2 3" key="1">
    <citation type="submission" date="2019-07" db="EMBL/GenBank/DDBJ databases">
        <title>Whole genome shotgun sequence of Skermanella aerolata NBRC 106429.</title>
        <authorList>
            <person name="Hosoyama A."/>
            <person name="Uohara A."/>
            <person name="Ohji S."/>
            <person name="Ichikawa N."/>
        </authorList>
    </citation>
    <scope>NUCLEOTIDE SEQUENCE [LARGE SCALE GENOMIC DNA]</scope>
    <source>
        <strain evidence="2 3">NBRC 106429</strain>
    </source>
</reference>